<keyword evidence="3" id="KW-1185">Reference proteome</keyword>
<dbReference type="AlphaFoldDB" id="A0A9Q9EK80"/>
<feature type="domain" description="Heterokaryon incompatibility" evidence="1">
    <location>
        <begin position="2"/>
        <end position="120"/>
    </location>
</feature>
<evidence type="ECO:0000313" key="2">
    <source>
        <dbReference type="EMBL" id="USW52982.1"/>
    </source>
</evidence>
<dbReference type="SUPFAM" id="SSF48403">
    <property type="entry name" value="Ankyrin repeat"/>
    <property type="match status" value="1"/>
</dbReference>
<dbReference type="EMBL" id="CP099422">
    <property type="protein sequence ID" value="USW52982.1"/>
    <property type="molecule type" value="Genomic_DNA"/>
</dbReference>
<dbReference type="InterPro" id="IPR036770">
    <property type="entry name" value="Ankyrin_rpt-contain_sf"/>
</dbReference>
<evidence type="ECO:0000313" key="3">
    <source>
        <dbReference type="Proteomes" id="UP001056384"/>
    </source>
</evidence>
<organism evidence="2 3">
    <name type="scientific">Septoria linicola</name>
    <dbReference type="NCBI Taxonomy" id="215465"/>
    <lineage>
        <taxon>Eukaryota</taxon>
        <taxon>Fungi</taxon>
        <taxon>Dikarya</taxon>
        <taxon>Ascomycota</taxon>
        <taxon>Pezizomycotina</taxon>
        <taxon>Dothideomycetes</taxon>
        <taxon>Dothideomycetidae</taxon>
        <taxon>Mycosphaerellales</taxon>
        <taxon>Mycosphaerellaceae</taxon>
        <taxon>Septoria</taxon>
    </lineage>
</organism>
<gene>
    <name evidence="2" type="ORF">Slin15195_G063010</name>
</gene>
<proteinExistence type="predicted"/>
<protein>
    <submittedName>
        <fullName evidence="2">Heterokaryon incompatibility, ankyrin repeat-containing domain superfamily</fullName>
    </submittedName>
</protein>
<dbReference type="Gene3D" id="1.25.40.20">
    <property type="entry name" value="Ankyrin repeat-containing domain"/>
    <property type="match status" value="1"/>
</dbReference>
<dbReference type="InterPro" id="IPR052895">
    <property type="entry name" value="HetReg/Transcr_Mod"/>
</dbReference>
<dbReference type="PANTHER" id="PTHR24148:SF78">
    <property type="entry name" value="HETEROKARYON INCOMPATIBILITY DOMAIN-CONTAINING PROTEIN"/>
    <property type="match status" value="1"/>
</dbReference>
<accession>A0A9Q9EK80</accession>
<dbReference type="PANTHER" id="PTHR24148">
    <property type="entry name" value="ANKYRIN REPEAT DOMAIN-CONTAINING PROTEIN 39 HOMOLOG-RELATED"/>
    <property type="match status" value="1"/>
</dbReference>
<dbReference type="Pfam" id="PF06985">
    <property type="entry name" value="HET"/>
    <property type="match status" value="1"/>
</dbReference>
<name>A0A9Q9EK80_9PEZI</name>
<reference evidence="2" key="1">
    <citation type="submission" date="2022-06" db="EMBL/GenBank/DDBJ databases">
        <title>Complete genome sequences of two strains of the flax pathogen Septoria linicola.</title>
        <authorList>
            <person name="Lapalu N."/>
            <person name="Simon A."/>
            <person name="Demenou B."/>
            <person name="Paumier D."/>
            <person name="Guillot M.-P."/>
            <person name="Gout L."/>
            <person name="Valade R."/>
        </authorList>
    </citation>
    <scope>NUCLEOTIDE SEQUENCE</scope>
    <source>
        <strain evidence="2">SE15195</strain>
    </source>
</reference>
<evidence type="ECO:0000259" key="1">
    <source>
        <dbReference type="Pfam" id="PF06985"/>
    </source>
</evidence>
<dbReference type="Proteomes" id="UP001056384">
    <property type="component" value="Chromosome 5"/>
</dbReference>
<dbReference type="InterPro" id="IPR010730">
    <property type="entry name" value="HET"/>
</dbReference>
<sequence length="478" mass="54240">MALRHLALPNKTRLLWVDAVCINQSDDTEKSKQVQRMRAIYSQAASVIIWLGKASQDIQILFEGLQRLQDLLSKEVHTIERAKVLWPTAFKSQNARAKAENGLQILLHRPWFQRVWILQEVALARHASLHAGWTTIPADVFALAAQLTEAADLWPRPYWLPVITIMPGIGRETSWWAFEPDLHTLLDVFHQSRATDCRDMVYALLRLSWDDLDREAIVPDYARPMHEVFQEVLQYFLRSEELDSRQVLDLTAKLPNIATVLVVVEEYNIVESRDGAEYTIAHKKAFWRHQSRDSLDEGDGQSARKESDLLILPIIPVENAHIRVEAVDRSSGQSRGASLYSEVTSLLTLSRQKDSGPLCHSCQQVTGPFNDGKPGALRWGRSENFVMLLHLEKTEVHDIFTYAAVRGLSAIVRLLIGLNLVKRQSMSDSVHDTAFIAAVRSGNLDLARFLLDSGFGPNVSTRLPTIRLNWPQSWKLSH</sequence>